<dbReference type="HOGENOM" id="CLU_014726_0_0_1"/>
<proteinExistence type="predicted"/>
<keyword evidence="4" id="KW-1185">Reference proteome</keyword>
<dbReference type="GeneID" id="6076597"/>
<accession>B0D9F8</accession>
<evidence type="ECO:0000256" key="2">
    <source>
        <dbReference type="SAM" id="SignalP"/>
    </source>
</evidence>
<feature type="compositionally biased region" description="Low complexity" evidence="1">
    <location>
        <begin position="431"/>
        <end position="445"/>
    </location>
</feature>
<feature type="signal peptide" evidence="2">
    <location>
        <begin position="1"/>
        <end position="20"/>
    </location>
</feature>
<evidence type="ECO:0000313" key="3">
    <source>
        <dbReference type="EMBL" id="EDR08573.1"/>
    </source>
</evidence>
<evidence type="ECO:0000256" key="1">
    <source>
        <dbReference type="SAM" id="MobiDB-lite"/>
    </source>
</evidence>
<feature type="region of interest" description="Disordered" evidence="1">
    <location>
        <begin position="428"/>
        <end position="453"/>
    </location>
</feature>
<reference evidence="3 4" key="1">
    <citation type="journal article" date="2008" name="Nature">
        <title>The genome of Laccaria bicolor provides insights into mycorrhizal symbiosis.</title>
        <authorList>
            <person name="Martin F."/>
            <person name="Aerts A."/>
            <person name="Ahren D."/>
            <person name="Brun A."/>
            <person name="Danchin E.G.J."/>
            <person name="Duchaussoy F."/>
            <person name="Gibon J."/>
            <person name="Kohler A."/>
            <person name="Lindquist E."/>
            <person name="Pereda V."/>
            <person name="Salamov A."/>
            <person name="Shapiro H.J."/>
            <person name="Wuyts J."/>
            <person name="Blaudez D."/>
            <person name="Buee M."/>
            <person name="Brokstein P."/>
            <person name="Canbaeck B."/>
            <person name="Cohen D."/>
            <person name="Courty P.E."/>
            <person name="Coutinho P.M."/>
            <person name="Delaruelle C."/>
            <person name="Detter J.C."/>
            <person name="Deveau A."/>
            <person name="DiFazio S."/>
            <person name="Duplessis S."/>
            <person name="Fraissinet-Tachet L."/>
            <person name="Lucic E."/>
            <person name="Frey-Klett P."/>
            <person name="Fourrey C."/>
            <person name="Feussner I."/>
            <person name="Gay G."/>
            <person name="Grimwood J."/>
            <person name="Hoegger P.J."/>
            <person name="Jain P."/>
            <person name="Kilaru S."/>
            <person name="Labbe J."/>
            <person name="Lin Y.C."/>
            <person name="Legue V."/>
            <person name="Le Tacon F."/>
            <person name="Marmeisse R."/>
            <person name="Melayah D."/>
            <person name="Montanini B."/>
            <person name="Muratet M."/>
            <person name="Nehls U."/>
            <person name="Niculita-Hirzel H."/>
            <person name="Oudot-Le Secq M.P."/>
            <person name="Peter M."/>
            <person name="Quesneville H."/>
            <person name="Rajashekar B."/>
            <person name="Reich M."/>
            <person name="Rouhier N."/>
            <person name="Schmutz J."/>
            <person name="Yin T."/>
            <person name="Chalot M."/>
            <person name="Henrissat B."/>
            <person name="Kuees U."/>
            <person name="Lucas S."/>
            <person name="Van de Peer Y."/>
            <person name="Podila G.K."/>
            <person name="Polle A."/>
            <person name="Pukkila P.J."/>
            <person name="Richardson P.M."/>
            <person name="Rouze P."/>
            <person name="Sanders I.R."/>
            <person name="Stajich J.E."/>
            <person name="Tunlid A."/>
            <person name="Tuskan G."/>
            <person name="Grigoriev I.V."/>
        </authorList>
    </citation>
    <scope>NUCLEOTIDE SEQUENCE [LARGE SCALE GENOMIC DNA]</scope>
    <source>
        <strain evidence="4">S238N-H82 / ATCC MYA-4686</strain>
    </source>
</reference>
<dbReference type="AlphaFoldDB" id="B0D9F8"/>
<dbReference type="KEGG" id="lbc:LACBIDRAFT_326715"/>
<dbReference type="EMBL" id="DS547101">
    <property type="protein sequence ID" value="EDR08573.1"/>
    <property type="molecule type" value="Genomic_DNA"/>
</dbReference>
<dbReference type="InParanoid" id="B0D9F8"/>
<sequence>MCLKTSLVCLWFCISFLCHSSVITSLSHPATHSCIINWTLFGLLAMVSTSPTSKPYYKEYTHEGDHEFCTTDAYCWNVLDRQVRMREVMSEAGINTFIEHPDKGDPPSWWVITTPNAGYILTAPIGIRHIQAKVDGHFGLDDRTLHPQMYIKSSEYICCIPICDQSRHMLWWTPNPEDCPIIPNSPFSVTIHVLKPELLNGYKDLCNKYVGLIGKCEGRDCSPLAGLLVTAMCQALNRLRSFGMTYKEILLAIAEFQRAVLDIHAWINFVDVYQPRLFPSPNGVVKYEANQKLMGAFTEKVQVAQQLQAMGIPVWLIRPSFHILPTMNVNFSTPQLHCDKIVLHHFKDGQGNLDPYPVLATGPPLTELYRWTQCIGCAIMDLQDVTAIDRQDFIKGNASIGGVRDAYSIPVPSAPALSSAGKVGPSAYLLPSSGSQQPSSSSKGGARYSNLSMGQQTSSSSKVLLSVASQQLSQHPSVPSIQPAMPNPTHHGGPGPSKRPHIAEANVADVDSPFMPVPILTWANTLCNLDTNCRHLRCQPGDVGIGYKYPKPDIFLNSKNRALYTTTWLAVWAHHAYMLATGTKLLPPITAQQWRNFLMRIIPFPDADDIDHAVDLDDTTSVSLPPQPVMKGKQRKLGTTQELEQALTPEVMQEIL</sequence>
<dbReference type="RefSeq" id="XP_001880798.1">
    <property type="nucleotide sequence ID" value="XM_001880763.1"/>
</dbReference>
<evidence type="ECO:0000313" key="4">
    <source>
        <dbReference type="Proteomes" id="UP000001194"/>
    </source>
</evidence>
<dbReference type="Proteomes" id="UP000001194">
    <property type="component" value="Unassembled WGS sequence"/>
</dbReference>
<name>B0D9F8_LACBS</name>
<protein>
    <submittedName>
        <fullName evidence="3">Predicted protein</fullName>
    </submittedName>
</protein>
<feature type="region of interest" description="Disordered" evidence="1">
    <location>
        <begin position="475"/>
        <end position="501"/>
    </location>
</feature>
<gene>
    <name evidence="3" type="ORF">LACBIDRAFT_326715</name>
</gene>
<keyword evidence="2" id="KW-0732">Signal</keyword>
<feature type="chain" id="PRO_5002749162" evidence="2">
    <location>
        <begin position="21"/>
        <end position="656"/>
    </location>
</feature>
<dbReference type="OrthoDB" id="3026189at2759"/>
<organism evidence="4">
    <name type="scientific">Laccaria bicolor (strain S238N-H82 / ATCC MYA-4686)</name>
    <name type="common">Bicoloured deceiver</name>
    <name type="synonym">Laccaria laccata var. bicolor</name>
    <dbReference type="NCBI Taxonomy" id="486041"/>
    <lineage>
        <taxon>Eukaryota</taxon>
        <taxon>Fungi</taxon>
        <taxon>Dikarya</taxon>
        <taxon>Basidiomycota</taxon>
        <taxon>Agaricomycotina</taxon>
        <taxon>Agaricomycetes</taxon>
        <taxon>Agaricomycetidae</taxon>
        <taxon>Agaricales</taxon>
        <taxon>Agaricineae</taxon>
        <taxon>Hydnangiaceae</taxon>
        <taxon>Laccaria</taxon>
    </lineage>
</organism>